<dbReference type="PANTHER" id="PTHR37955:SF1">
    <property type="entry name" value="DEP DOMAIN-CONTAINING PROTEIN"/>
    <property type="match status" value="1"/>
</dbReference>
<dbReference type="RefSeq" id="WP_271011899.1">
    <property type="nucleotide sequence ID" value="NZ_JAQIFT010000037.1"/>
</dbReference>
<dbReference type="InterPro" id="IPR052951">
    <property type="entry name" value="Tellurite_res_ion_channel"/>
</dbReference>
<evidence type="ECO:0000256" key="5">
    <source>
        <dbReference type="SAM" id="Phobius"/>
    </source>
</evidence>
<evidence type="ECO:0000256" key="1">
    <source>
        <dbReference type="ARBA" id="ARBA00004141"/>
    </source>
</evidence>
<dbReference type="CDD" id="cd09325">
    <property type="entry name" value="TDT_C4-dicarb_trans"/>
    <property type="match status" value="1"/>
</dbReference>
<dbReference type="Pfam" id="PF03595">
    <property type="entry name" value="SLAC1"/>
    <property type="match status" value="1"/>
</dbReference>
<comment type="subcellular location">
    <subcellularLocation>
        <location evidence="1">Membrane</location>
        <topology evidence="1">Multi-pass membrane protein</topology>
    </subcellularLocation>
</comment>
<feature type="transmembrane region" description="Helical" evidence="5">
    <location>
        <begin position="72"/>
        <end position="93"/>
    </location>
</feature>
<comment type="caution">
    <text evidence="6">The sequence shown here is derived from an EMBL/GenBank/DDBJ whole genome shotgun (WGS) entry which is preliminary data.</text>
</comment>
<dbReference type="Proteomes" id="UP001169242">
    <property type="component" value="Unassembled WGS sequence"/>
</dbReference>
<gene>
    <name evidence="6" type="ORF">PBV87_08560</name>
</gene>
<evidence type="ECO:0000313" key="7">
    <source>
        <dbReference type="Proteomes" id="UP001169242"/>
    </source>
</evidence>
<dbReference type="EMBL" id="JAQIFT010000037">
    <property type="protein sequence ID" value="MDA3731527.1"/>
    <property type="molecule type" value="Genomic_DNA"/>
</dbReference>
<feature type="transmembrane region" description="Helical" evidence="5">
    <location>
        <begin position="194"/>
        <end position="213"/>
    </location>
</feature>
<feature type="transmembrane region" description="Helical" evidence="5">
    <location>
        <begin position="99"/>
        <end position="120"/>
    </location>
</feature>
<dbReference type="GO" id="GO:0005886">
    <property type="term" value="C:plasma membrane"/>
    <property type="evidence" value="ECO:0007669"/>
    <property type="project" value="TreeGrafter"/>
</dbReference>
<evidence type="ECO:0000256" key="3">
    <source>
        <dbReference type="ARBA" id="ARBA00022989"/>
    </source>
</evidence>
<dbReference type="AlphaFoldDB" id="A0AA42DLY6"/>
<organism evidence="6 7">
    <name type="scientific">Holtiella tumoricola</name>
    <dbReference type="NCBI Taxonomy" id="3018743"/>
    <lineage>
        <taxon>Bacteria</taxon>
        <taxon>Bacillati</taxon>
        <taxon>Bacillota</taxon>
        <taxon>Clostridia</taxon>
        <taxon>Lachnospirales</taxon>
        <taxon>Cellulosilyticaceae</taxon>
        <taxon>Holtiella</taxon>
    </lineage>
</organism>
<evidence type="ECO:0000313" key="6">
    <source>
        <dbReference type="EMBL" id="MDA3731527.1"/>
    </source>
</evidence>
<reference evidence="6" key="1">
    <citation type="journal article" date="2023" name="Int. J. Syst. Evol. Microbiol.">
        <title>&lt;i&gt;Holtiella tumoricola&lt;/i&gt; gen. nov. sp. nov., isolated from a human clinical sample.</title>
        <authorList>
            <person name="Allen-Vercoe E."/>
            <person name="Daigneault M.C."/>
            <person name="Vancuren S.J."/>
            <person name="Cochrane K."/>
            <person name="O'Neal L.L."/>
            <person name="Sankaranarayanan K."/>
            <person name="Lawson P.A."/>
        </authorList>
    </citation>
    <scope>NUCLEOTIDE SEQUENCE</scope>
    <source>
        <strain evidence="6">CC70A</strain>
    </source>
</reference>
<feature type="transmembrane region" description="Helical" evidence="5">
    <location>
        <begin position="38"/>
        <end position="60"/>
    </location>
</feature>
<name>A0AA42DLY6_9FIRM</name>
<feature type="transmembrane region" description="Helical" evidence="5">
    <location>
        <begin position="251"/>
        <end position="272"/>
    </location>
</feature>
<accession>A0AA42DLY6</accession>
<feature type="transmembrane region" description="Helical" evidence="5">
    <location>
        <begin position="132"/>
        <end position="151"/>
    </location>
</feature>
<feature type="transmembrane region" description="Helical" evidence="5">
    <location>
        <begin position="292"/>
        <end position="311"/>
    </location>
</feature>
<dbReference type="InterPro" id="IPR004695">
    <property type="entry name" value="SLAC1/Mae1/Ssu1/TehA"/>
</dbReference>
<feature type="transmembrane region" description="Helical" evidence="5">
    <location>
        <begin position="219"/>
        <end position="239"/>
    </location>
</feature>
<keyword evidence="3 5" id="KW-1133">Transmembrane helix</keyword>
<feature type="transmembrane region" description="Helical" evidence="5">
    <location>
        <begin position="12"/>
        <end position="32"/>
    </location>
</feature>
<keyword evidence="4 5" id="KW-0472">Membrane</keyword>
<evidence type="ECO:0000256" key="2">
    <source>
        <dbReference type="ARBA" id="ARBA00022692"/>
    </source>
</evidence>
<evidence type="ECO:0000256" key="4">
    <source>
        <dbReference type="ARBA" id="ARBA00023136"/>
    </source>
</evidence>
<keyword evidence="7" id="KW-1185">Reference proteome</keyword>
<dbReference type="InterPro" id="IPR038665">
    <property type="entry name" value="Voltage-dep_anion_channel_sf"/>
</dbReference>
<protein>
    <submittedName>
        <fullName evidence="6">TDT family transporter</fullName>
    </submittedName>
</protein>
<dbReference type="Gene3D" id="1.50.10.150">
    <property type="entry name" value="Voltage-dependent anion channel"/>
    <property type="match status" value="1"/>
</dbReference>
<dbReference type="PANTHER" id="PTHR37955">
    <property type="entry name" value="TELLURITE RESISTANCE PROTEIN TEHA"/>
    <property type="match status" value="1"/>
</dbReference>
<sequence length="320" mass="35465">MPQKSLKNHISLLPVAILPTMVGAATLSNMWSPLGFTWIRHITMWASALVLLCYIAKIALHFGTFKKEYMATVPASLYAGGTMITMILGNYIFEFSPVIGKALWAIGLGLHTIHLLFFIYNNVIKNFDKNTFIPSWFVTFNGIMVSTVVGVPMNEPTIGKIVVYYGLIVFAILLPCMVVRLIKNPITTGPLFMTKAIILAPSSLCLVSYLNFITEPNVFIVYALYAIVFVSLIYVIINLPKFFSFSFHPGFAGLTFPMAIGIVASNKMSAFLVGQGYEAFGEVIKQITGFQLYITTVIIGFVLFNFVRLLVNSFKTKDAA</sequence>
<feature type="transmembrane region" description="Helical" evidence="5">
    <location>
        <begin position="163"/>
        <end position="182"/>
    </location>
</feature>
<keyword evidence="2 5" id="KW-0812">Transmembrane</keyword>
<proteinExistence type="predicted"/>
<dbReference type="GO" id="GO:0046583">
    <property type="term" value="F:monoatomic cation efflux transmembrane transporter activity"/>
    <property type="evidence" value="ECO:0007669"/>
    <property type="project" value="TreeGrafter"/>
</dbReference>